<keyword evidence="1" id="KW-0732">Signal</keyword>
<dbReference type="EMBL" id="JJMU01000024">
    <property type="protein sequence ID" value="KGE14560.1"/>
    <property type="molecule type" value="Genomic_DNA"/>
</dbReference>
<comment type="caution">
    <text evidence="2">The sequence shown here is derived from an EMBL/GenBank/DDBJ whole genome shotgun (WGS) entry which is preliminary data.</text>
</comment>
<organism evidence="2 3">
    <name type="scientific">Sphingobacterium deserti</name>
    <dbReference type="NCBI Taxonomy" id="1229276"/>
    <lineage>
        <taxon>Bacteria</taxon>
        <taxon>Pseudomonadati</taxon>
        <taxon>Bacteroidota</taxon>
        <taxon>Sphingobacteriia</taxon>
        <taxon>Sphingobacteriales</taxon>
        <taxon>Sphingobacteriaceae</taxon>
        <taxon>Sphingobacterium</taxon>
    </lineage>
</organism>
<dbReference type="SUPFAM" id="SSF49464">
    <property type="entry name" value="Carboxypeptidase regulatory domain-like"/>
    <property type="match status" value="1"/>
</dbReference>
<dbReference type="SUPFAM" id="SSF56935">
    <property type="entry name" value="Porins"/>
    <property type="match status" value="1"/>
</dbReference>
<dbReference type="PATRIC" id="fig|1229276.3.peg.1645"/>
<dbReference type="Gene3D" id="2.60.40.1120">
    <property type="entry name" value="Carboxypeptidase-like, regulatory domain"/>
    <property type="match status" value="1"/>
</dbReference>
<accession>A0A0B8T983</accession>
<evidence type="ECO:0000313" key="2">
    <source>
        <dbReference type="EMBL" id="KGE14560.1"/>
    </source>
</evidence>
<name>A0A0B8T983_9SPHI</name>
<dbReference type="eggNOG" id="COG1629">
    <property type="taxonomic scope" value="Bacteria"/>
</dbReference>
<sequence length="882" mass="99661">MFISARLIIRKIVYFLFAFIPLFAAAQSTEHKVGGKIVDEASNSPLAGVIVTAYADDQTAIIGHTTSNAAGHYSLALAQNHKFILSFALLGYQSIKIHVDGQSTVTRDVTLKQQPINLREIKIKPPRITHVKDTIRYQVDQFAQNMDRTIGDVLRKLPGMEVTESGAVLYNGKAINRFYIEGINLLDDKYGLAVNNVDFRDVNQVEILENHQPVKVLEEIVGSDRAALNLKLKDSSKGKWVGNATAGVGTTPFLWDVSATAMQASAKLQSLNVVKTNNTGNNISEDVKNQSIEDLLSGAENNVTMENPLQMQIVPPKLKESRYYFNKSVLANTRSIWNLKRDFSAKAAIDYTRDVLVNETQAEQAYLMADGSYRFSEFSHFVSKPSRLDATFNINKNVSDFFLDNTLRTKVSWESDDIATIGTAPNAQSGDFRQYTVQNNFNFVKLIGDKRVSLNSFTRYDQQQILGLVLYNDSLGIKQLMQTASFFHHMHASNTFTFNGWSLESRLGWKETVKHLESTLDGPLNAIGLIESAQVNNFQLNETNFYYKPQVSYKKPNFSIRFNLPIVYTIPRLHDNRMKKSRREQFFFVNPSANMMVHLNPFFRFSLRGAIDNQINTEVLRYLPETTLRSYRLFTQGNDSLERRTRYSSAADITYRNPVSAVFGGVFFTHTTNVNGLLAANTFNGPIVLQQLLITSNKSSVNRIAGQIGKGFDRWNASASLQLNYTTSLAEVMQNRQIITHEIRSWELVPKFSAAPSSWVNIDYLGNFSISRSVVNNAARLNSLKQNMQSLKLTVIGTPKISMLAGWEYVYNEVTENSSLHQQFLDVGIRYKVSPALAFDLKGTNIFNERNFGYTEFSNTSINSSYYLLRPANFLLSMYYKF</sequence>
<evidence type="ECO:0000313" key="3">
    <source>
        <dbReference type="Proteomes" id="UP000031802"/>
    </source>
</evidence>
<dbReference type="STRING" id="1229276.DI53_1589"/>
<gene>
    <name evidence="2" type="ORF">DI53_1589</name>
</gene>
<feature type="chain" id="PRO_5002142340" description="TonB-dependent receptor" evidence="1">
    <location>
        <begin position="27"/>
        <end position="882"/>
    </location>
</feature>
<dbReference type="InterPro" id="IPR008969">
    <property type="entry name" value="CarboxyPept-like_regulatory"/>
</dbReference>
<dbReference type="Pfam" id="PF13715">
    <property type="entry name" value="CarbopepD_reg_2"/>
    <property type="match status" value="1"/>
</dbReference>
<protein>
    <recommendedName>
        <fullName evidence="4">TonB-dependent receptor</fullName>
    </recommendedName>
</protein>
<reference evidence="3" key="1">
    <citation type="submission" date="2014-04" db="EMBL/GenBank/DDBJ databases">
        <title>Whole-Genome optical mapping and complete genome sequence of Sphingobacterium deserti sp. nov., a new spaces isolated from desert in the west of China.</title>
        <authorList>
            <person name="Teng C."/>
            <person name="Zhou Z."/>
            <person name="Li X."/>
            <person name="Chen M."/>
            <person name="Lin M."/>
            <person name="Wang L."/>
            <person name="Su S."/>
            <person name="Zhang C."/>
            <person name="Zhang W."/>
        </authorList>
    </citation>
    <scope>NUCLEOTIDE SEQUENCE [LARGE SCALE GENOMIC DNA]</scope>
    <source>
        <strain evidence="3">ACCC05744</strain>
    </source>
</reference>
<reference evidence="2 3" key="2">
    <citation type="journal article" date="2015" name="PLoS ONE">
        <title>Whole-Genome Optical Mapping and Finished Genome Sequence of Sphingobacterium deserti sp. nov., a New Species Isolated from the Western Desert of China.</title>
        <authorList>
            <person name="Teng C."/>
            <person name="Zhou Z."/>
            <person name="Molnar I."/>
            <person name="Li X."/>
            <person name="Tang R."/>
            <person name="Chen M."/>
            <person name="Wang L."/>
            <person name="Su S."/>
            <person name="Zhang W."/>
            <person name="Lin M."/>
        </authorList>
    </citation>
    <scope>NUCLEOTIDE SEQUENCE [LARGE SCALE GENOMIC DNA]</scope>
    <source>
        <strain evidence="3">ACCC05744</strain>
    </source>
</reference>
<proteinExistence type="predicted"/>
<keyword evidence="3" id="KW-1185">Reference proteome</keyword>
<dbReference type="Proteomes" id="UP000031802">
    <property type="component" value="Unassembled WGS sequence"/>
</dbReference>
<dbReference type="AlphaFoldDB" id="A0A0B8T983"/>
<feature type="signal peptide" evidence="1">
    <location>
        <begin position="1"/>
        <end position="26"/>
    </location>
</feature>
<evidence type="ECO:0008006" key="4">
    <source>
        <dbReference type="Google" id="ProtNLM"/>
    </source>
</evidence>
<evidence type="ECO:0000256" key="1">
    <source>
        <dbReference type="SAM" id="SignalP"/>
    </source>
</evidence>